<keyword evidence="1" id="KW-0813">Transport</keyword>
<comment type="subunit">
    <text evidence="1">Component of the TIM23 complex.</text>
</comment>
<dbReference type="Pfam" id="PF03031">
    <property type="entry name" value="NIF"/>
    <property type="match status" value="1"/>
</dbReference>
<keyword evidence="1" id="KW-0653">Protein transport</keyword>
<gene>
    <name evidence="3" type="ORF">LRAMOSA05073</name>
</gene>
<dbReference type="PANTHER" id="PTHR12210">
    <property type="entry name" value="DULLARD PROTEIN PHOSPHATASE"/>
    <property type="match status" value="1"/>
</dbReference>
<dbReference type="InterPro" id="IPR050365">
    <property type="entry name" value="TIM50"/>
</dbReference>
<protein>
    <recommendedName>
        <fullName evidence="1">Mitochondrial import inner membrane translocase subunit TIM50</fullName>
    </recommendedName>
</protein>
<name>A0A077X066_9FUNG</name>
<accession>A0A077X066</accession>
<evidence type="ECO:0000259" key="2">
    <source>
        <dbReference type="PROSITE" id="PS50969"/>
    </source>
</evidence>
<organism evidence="3">
    <name type="scientific">Lichtheimia ramosa</name>
    <dbReference type="NCBI Taxonomy" id="688394"/>
    <lineage>
        <taxon>Eukaryota</taxon>
        <taxon>Fungi</taxon>
        <taxon>Fungi incertae sedis</taxon>
        <taxon>Mucoromycota</taxon>
        <taxon>Mucoromycotina</taxon>
        <taxon>Mucoromycetes</taxon>
        <taxon>Mucorales</taxon>
        <taxon>Lichtheimiaceae</taxon>
        <taxon>Lichtheimia</taxon>
    </lineage>
</organism>
<dbReference type="InterPro" id="IPR023214">
    <property type="entry name" value="HAD_sf"/>
</dbReference>
<keyword evidence="1" id="KW-0811">Translocation</keyword>
<dbReference type="EMBL" id="LK023368">
    <property type="protein sequence ID" value="CDS12889.1"/>
    <property type="molecule type" value="Genomic_DNA"/>
</dbReference>
<comment type="subcellular location">
    <subcellularLocation>
        <location evidence="1">Mitochondrion inner membrane</location>
        <topology evidence="1">Single-pass membrane protein</topology>
    </subcellularLocation>
</comment>
<evidence type="ECO:0000256" key="1">
    <source>
        <dbReference type="RuleBase" id="RU365079"/>
    </source>
</evidence>
<keyword evidence="1" id="KW-0496">Mitochondrion</keyword>
<dbReference type="SMART" id="SM00577">
    <property type="entry name" value="CPDc"/>
    <property type="match status" value="1"/>
</dbReference>
<dbReference type="Gene3D" id="3.40.50.1000">
    <property type="entry name" value="HAD superfamily/HAD-like"/>
    <property type="match status" value="1"/>
</dbReference>
<dbReference type="GO" id="GO:0005744">
    <property type="term" value="C:TIM23 mitochondrial import inner membrane translocase complex"/>
    <property type="evidence" value="ECO:0007669"/>
    <property type="project" value="UniProtKB-UniRule"/>
</dbReference>
<evidence type="ECO:0000313" key="3">
    <source>
        <dbReference type="EMBL" id="CDS12889.1"/>
    </source>
</evidence>
<dbReference type="PROSITE" id="PS50969">
    <property type="entry name" value="FCP1"/>
    <property type="match status" value="1"/>
</dbReference>
<proteinExistence type="inferred from homology"/>
<sequence>MYHLHPLYRAPLHFNSNYNSRRPQLITSDYYLFQSEQPSVQVLDPPHRQLVILDLNGTLVSRSNSGMYVRPYQDMFLDYLFKWFDVMVWSSAQPHSVANMCRLFGSRQPVCIWDRRCFMLSGSQYHGKFPTIKNLEAVWWAFGQGTKYEAHNTILIDDSSHKTMMQPYNAIHISTFDHRDKRLIHKGDKELIHVMEYLEKLRSQSNVSNYIRHHPYKSSSSTTTTDHPHEHQVYFYDFTTGQRQLVDLRSHVSFQKSIPPLPPSSPSSSLPIAIETSSSNSLSIMQTL</sequence>
<dbReference type="InterPro" id="IPR036412">
    <property type="entry name" value="HAD-like_sf"/>
</dbReference>
<comment type="similarity">
    <text evidence="1">Belongs to the TIM50 family.</text>
</comment>
<dbReference type="GO" id="GO:0015031">
    <property type="term" value="P:protein transport"/>
    <property type="evidence" value="ECO:0007669"/>
    <property type="project" value="UniProtKB-KW"/>
</dbReference>
<feature type="domain" description="FCP1 homology" evidence="2">
    <location>
        <begin position="44"/>
        <end position="201"/>
    </location>
</feature>
<dbReference type="InterPro" id="IPR004274">
    <property type="entry name" value="FCP1_dom"/>
</dbReference>
<dbReference type="OrthoDB" id="1711508at2759"/>
<reference evidence="3" key="1">
    <citation type="journal article" date="2014" name="Genome Announc.">
        <title>De novo whole-genome sequence and genome annotation of Lichtheimia ramosa.</title>
        <authorList>
            <person name="Linde J."/>
            <person name="Schwartze V."/>
            <person name="Binder U."/>
            <person name="Lass-Florl C."/>
            <person name="Voigt K."/>
            <person name="Horn F."/>
        </authorList>
    </citation>
    <scope>NUCLEOTIDE SEQUENCE</scope>
    <source>
        <strain evidence="3">JMRC FSU:6197</strain>
    </source>
</reference>
<dbReference type="AlphaFoldDB" id="A0A077X066"/>
<comment type="function">
    <text evidence="1">Essential component of the TIM23 complex, a complex that mediates the translocation of transit peptide-containing proteins across the mitochondrial inner membrane.</text>
</comment>
<dbReference type="SUPFAM" id="SSF56784">
    <property type="entry name" value="HAD-like"/>
    <property type="match status" value="1"/>
</dbReference>
<keyword evidence="1" id="KW-0809">Transit peptide</keyword>